<sequence length="283" mass="32497">MDMYFLTSELDHILQDWGEPSAKQIHRILAEIRTGIAEHPTSYRNFGGYWQQIKPLLYARKRPTPEQVVPALPAALAYRDLHALGTNLTTHEETLYHLWERGDGRAELISVYDPAMEGAREGQLDLFINLEEQEQAAQAFLTAPQDFLPRTWKQHGDQAQMDGDFHRAVRCYKRSALLSQDAIYRGEMWLAMGLALEAAEHHRKALLCFENAYEKAQEGWILGHIAHSWQSLGRIDQARYYYQEALQHMPGNPEYQAALTQLDKEAVGAPREQELQLDRARSA</sequence>
<accession>H9UL22</accession>
<dbReference type="KEGG" id="sfc:Spiaf_2179"/>
<evidence type="ECO:0008006" key="3">
    <source>
        <dbReference type="Google" id="ProtNLM"/>
    </source>
</evidence>
<dbReference type="SUPFAM" id="SSF48452">
    <property type="entry name" value="TPR-like"/>
    <property type="match status" value="1"/>
</dbReference>
<evidence type="ECO:0000313" key="1">
    <source>
        <dbReference type="EMBL" id="AFG38215.1"/>
    </source>
</evidence>
<dbReference type="Gene3D" id="1.25.40.10">
    <property type="entry name" value="Tetratricopeptide repeat domain"/>
    <property type="match status" value="1"/>
</dbReference>
<gene>
    <name evidence="1" type="ordered locus">Spiaf_2179</name>
</gene>
<evidence type="ECO:0000313" key="2">
    <source>
        <dbReference type="Proteomes" id="UP000007383"/>
    </source>
</evidence>
<dbReference type="InterPro" id="IPR011990">
    <property type="entry name" value="TPR-like_helical_dom_sf"/>
</dbReference>
<reference evidence="2" key="1">
    <citation type="journal article" date="2013" name="Stand. Genomic Sci.">
        <title>Complete genome sequence of the halophilic bacterium Spirochaeta africana type strain (Z-7692(T)) from the alkaline Lake Magadi in the East African Rift.</title>
        <authorList>
            <person name="Liolos K."/>
            <person name="Abt B."/>
            <person name="Scheuner C."/>
            <person name="Teshima H."/>
            <person name="Held B."/>
            <person name="Lapidus A."/>
            <person name="Nolan M."/>
            <person name="Lucas S."/>
            <person name="Deshpande S."/>
            <person name="Cheng J.F."/>
            <person name="Tapia R."/>
            <person name="Goodwin L.A."/>
            <person name="Pitluck S."/>
            <person name="Pagani I."/>
            <person name="Ivanova N."/>
            <person name="Mavromatis K."/>
            <person name="Mikhailova N."/>
            <person name="Huntemann M."/>
            <person name="Pati A."/>
            <person name="Chen A."/>
            <person name="Palaniappan K."/>
            <person name="Land M."/>
            <person name="Rohde M."/>
            <person name="Tindall B.J."/>
            <person name="Detter J.C."/>
            <person name="Goker M."/>
            <person name="Bristow J."/>
            <person name="Eisen J.A."/>
            <person name="Markowitz V."/>
            <person name="Hugenholtz P."/>
            <person name="Woyke T."/>
            <person name="Klenk H.P."/>
            <person name="Kyrpides N.C."/>
        </authorList>
    </citation>
    <scope>NUCLEOTIDE SEQUENCE</scope>
    <source>
        <strain evidence="2">ATCC 700263 / DSM 8902 / Z-7692</strain>
    </source>
</reference>
<keyword evidence="2" id="KW-1185">Reference proteome</keyword>
<dbReference type="SMART" id="SM00028">
    <property type="entry name" value="TPR"/>
    <property type="match status" value="3"/>
</dbReference>
<dbReference type="Proteomes" id="UP000007383">
    <property type="component" value="Chromosome"/>
</dbReference>
<dbReference type="AlphaFoldDB" id="H9UL22"/>
<dbReference type="HOGENOM" id="CLU_983199_0_0_12"/>
<dbReference type="EMBL" id="CP003282">
    <property type="protein sequence ID" value="AFG38215.1"/>
    <property type="molecule type" value="Genomic_DNA"/>
</dbReference>
<proteinExistence type="predicted"/>
<organism evidence="1 2">
    <name type="scientific">Spirochaeta africana (strain ATCC 700263 / DSM 8902 / Z-7692)</name>
    <dbReference type="NCBI Taxonomy" id="889378"/>
    <lineage>
        <taxon>Bacteria</taxon>
        <taxon>Pseudomonadati</taxon>
        <taxon>Spirochaetota</taxon>
        <taxon>Spirochaetia</taxon>
        <taxon>Spirochaetales</taxon>
        <taxon>Spirochaetaceae</taxon>
        <taxon>Spirochaeta</taxon>
    </lineage>
</organism>
<protein>
    <recommendedName>
        <fullName evidence="3">Tetratricopeptide repeat protein</fullName>
    </recommendedName>
</protein>
<dbReference type="STRING" id="889378.Spiaf_2179"/>
<dbReference type="PATRIC" id="fig|889378.3.peg.2155"/>
<name>H9UL22_SPIAZ</name>
<dbReference type="InterPro" id="IPR019734">
    <property type="entry name" value="TPR_rpt"/>
</dbReference>